<dbReference type="AlphaFoldDB" id="A0A1G5Y2C7"/>
<accession>A0A1G5Y2C7</accession>
<keyword evidence="2" id="KW-1185">Reference proteome</keyword>
<dbReference type="RefSeq" id="WP_092729947.1">
    <property type="nucleotide sequence ID" value="NZ_FMXE01000013.1"/>
</dbReference>
<evidence type="ECO:0008006" key="3">
    <source>
        <dbReference type="Google" id="ProtNLM"/>
    </source>
</evidence>
<proteinExistence type="predicted"/>
<protein>
    <recommendedName>
        <fullName evidence="3">Lipoprotein</fullName>
    </recommendedName>
</protein>
<gene>
    <name evidence="1" type="ORF">SAMN03080617_02152</name>
</gene>
<sequence>MRKIASFYVLTLIFLIGCQEEEKPDGPYGVYVVESITTAIPVDFTNSGEQTTEHIPKFSWCGTGRFSIEWRLNKQTPVMDFKTFTFLDRVDKITNEVEIIRGCGFNRRIVALKENGELELNFFGDMGIWSNNPKQIDFKFEIRRLEYFPDDKSIRMVTYQQLYDFFLEEYIETEMTYLFAYEGPFIVFSN</sequence>
<name>A0A1G5Y2C7_9BACT</name>
<evidence type="ECO:0000313" key="1">
    <source>
        <dbReference type="EMBL" id="SDA76214.1"/>
    </source>
</evidence>
<reference evidence="2" key="1">
    <citation type="submission" date="2016-10" db="EMBL/GenBank/DDBJ databases">
        <authorList>
            <person name="Varghese N."/>
            <person name="Submissions S."/>
        </authorList>
    </citation>
    <scope>NUCLEOTIDE SEQUENCE [LARGE SCALE GENOMIC DNA]</scope>
    <source>
        <strain evidence="2">DSM 22703</strain>
    </source>
</reference>
<evidence type="ECO:0000313" key="2">
    <source>
        <dbReference type="Proteomes" id="UP000198756"/>
    </source>
</evidence>
<organism evidence="1 2">
    <name type="scientific">Algoriphagus alkaliphilus</name>
    <dbReference type="NCBI Taxonomy" id="279824"/>
    <lineage>
        <taxon>Bacteria</taxon>
        <taxon>Pseudomonadati</taxon>
        <taxon>Bacteroidota</taxon>
        <taxon>Cytophagia</taxon>
        <taxon>Cytophagales</taxon>
        <taxon>Cyclobacteriaceae</taxon>
        <taxon>Algoriphagus</taxon>
    </lineage>
</organism>
<dbReference type="OrthoDB" id="823507at2"/>
<dbReference type="EMBL" id="FMXE01000013">
    <property type="protein sequence ID" value="SDA76214.1"/>
    <property type="molecule type" value="Genomic_DNA"/>
</dbReference>
<dbReference type="Proteomes" id="UP000198756">
    <property type="component" value="Unassembled WGS sequence"/>
</dbReference>
<dbReference type="PROSITE" id="PS51257">
    <property type="entry name" value="PROKAR_LIPOPROTEIN"/>
    <property type="match status" value="1"/>
</dbReference>